<dbReference type="Proteomes" id="UP000076154">
    <property type="component" value="Unassembled WGS sequence"/>
</dbReference>
<dbReference type="AlphaFoldDB" id="A0A369K8U5"/>
<reference evidence="1" key="1">
    <citation type="submission" date="2018-04" db="EMBL/GenBank/DDBJ databases">
        <title>Whole genome sequencing of Hypsizygus marmoreus.</title>
        <authorList>
            <person name="Choi I.-G."/>
            <person name="Min B."/>
            <person name="Kim J.-G."/>
            <person name="Kim S."/>
            <person name="Oh Y.-L."/>
            <person name="Kong W.-S."/>
            <person name="Park H."/>
            <person name="Jeong J."/>
            <person name="Song E.-S."/>
        </authorList>
    </citation>
    <scope>NUCLEOTIDE SEQUENCE [LARGE SCALE GENOMIC DNA]</scope>
    <source>
        <strain evidence="1">51987-8</strain>
    </source>
</reference>
<dbReference type="EMBL" id="LUEZ02000017">
    <property type="protein sequence ID" value="RDB27336.1"/>
    <property type="molecule type" value="Genomic_DNA"/>
</dbReference>
<sequence length="116" mass="12997">MESPIKPSTESDAKIRSGYDVEEHCANEISAFLSLSESLELFLSKYWGIWMHWACSHLNYCATPTFLPTLWSCFGPDDAPCGSSTPGLRFPPHIPIVLLRSHRRTPYPAQCPEAQA</sequence>
<proteinExistence type="predicted"/>
<evidence type="ECO:0000313" key="1">
    <source>
        <dbReference type="EMBL" id="RDB27336.1"/>
    </source>
</evidence>
<comment type="caution">
    <text evidence="1">The sequence shown here is derived from an EMBL/GenBank/DDBJ whole genome shotgun (WGS) entry which is preliminary data.</text>
</comment>
<dbReference type="InParanoid" id="A0A369K8U5"/>
<organism evidence="1 2">
    <name type="scientific">Hypsizygus marmoreus</name>
    <name type="common">White beech mushroom</name>
    <name type="synonym">Agaricus marmoreus</name>
    <dbReference type="NCBI Taxonomy" id="39966"/>
    <lineage>
        <taxon>Eukaryota</taxon>
        <taxon>Fungi</taxon>
        <taxon>Dikarya</taxon>
        <taxon>Basidiomycota</taxon>
        <taxon>Agaricomycotina</taxon>
        <taxon>Agaricomycetes</taxon>
        <taxon>Agaricomycetidae</taxon>
        <taxon>Agaricales</taxon>
        <taxon>Tricholomatineae</taxon>
        <taxon>Lyophyllaceae</taxon>
        <taxon>Hypsizygus</taxon>
    </lineage>
</organism>
<gene>
    <name evidence="1" type="ORF">Hypma_004445</name>
</gene>
<accession>A0A369K8U5</accession>
<evidence type="ECO:0000313" key="2">
    <source>
        <dbReference type="Proteomes" id="UP000076154"/>
    </source>
</evidence>
<protein>
    <submittedName>
        <fullName evidence="1">Uncharacterized protein</fullName>
    </submittedName>
</protein>
<keyword evidence="2" id="KW-1185">Reference proteome</keyword>
<name>A0A369K8U5_HYPMA</name>